<dbReference type="GO" id="GO:0004531">
    <property type="term" value="F:deoxyribonuclease II activity"/>
    <property type="evidence" value="ECO:0007669"/>
    <property type="project" value="InterPro"/>
</dbReference>
<keyword evidence="5" id="KW-1185">Reference proteome</keyword>
<dbReference type="Proteomes" id="UP001432027">
    <property type="component" value="Unassembled WGS sequence"/>
</dbReference>
<dbReference type="GO" id="GO:0006309">
    <property type="term" value="P:apoptotic DNA fragmentation"/>
    <property type="evidence" value="ECO:0007669"/>
    <property type="project" value="TreeGrafter"/>
</dbReference>
<accession>A0AAV5THZ4</accession>
<dbReference type="Pfam" id="PF03265">
    <property type="entry name" value="DNase_II"/>
    <property type="match status" value="1"/>
</dbReference>
<evidence type="ECO:0000256" key="1">
    <source>
        <dbReference type="ARBA" id="ARBA00007527"/>
    </source>
</evidence>
<dbReference type="PANTHER" id="PTHR10858">
    <property type="entry name" value="DEOXYRIBONUCLEASE II"/>
    <property type="match status" value="1"/>
</dbReference>
<feature type="non-terminal residue" evidence="4">
    <location>
        <position position="1"/>
    </location>
</feature>
<organism evidence="4 5">
    <name type="scientific">Pristionchus entomophagus</name>
    <dbReference type="NCBI Taxonomy" id="358040"/>
    <lineage>
        <taxon>Eukaryota</taxon>
        <taxon>Metazoa</taxon>
        <taxon>Ecdysozoa</taxon>
        <taxon>Nematoda</taxon>
        <taxon>Chromadorea</taxon>
        <taxon>Rhabditida</taxon>
        <taxon>Rhabditina</taxon>
        <taxon>Diplogasteromorpha</taxon>
        <taxon>Diplogasteroidea</taxon>
        <taxon>Neodiplogasteridae</taxon>
        <taxon>Pristionchus</taxon>
    </lineage>
</organism>
<evidence type="ECO:0000256" key="3">
    <source>
        <dbReference type="SAM" id="SignalP"/>
    </source>
</evidence>
<dbReference type="CDD" id="cd09120">
    <property type="entry name" value="PLDc_DNaseII_1"/>
    <property type="match status" value="1"/>
</dbReference>
<evidence type="ECO:0008006" key="6">
    <source>
        <dbReference type="Google" id="ProtNLM"/>
    </source>
</evidence>
<keyword evidence="3" id="KW-0732">Signal</keyword>
<feature type="chain" id="PRO_5043674966" description="Plancitoxin-1" evidence="3">
    <location>
        <begin position="17"/>
        <end position="369"/>
    </location>
</feature>
<evidence type="ECO:0000313" key="4">
    <source>
        <dbReference type="EMBL" id="GMS93950.1"/>
    </source>
</evidence>
<comment type="caution">
    <text evidence="4">The sequence shown here is derived from an EMBL/GenBank/DDBJ whole genome shotgun (WGS) entry which is preliminary data.</text>
</comment>
<sequence length="369" mass="41273">LFQGIISIALLQATTAIKCQNQYNFDVPWFAAYKLPTMGTQPAEPADSADGYGFYYLDSTSKAALKPSPVSLKFDHNAIGYTMAPYFDRMEDEELLHVFYNDEPAINGTEVKNADGKISESASGVKKGHTKGVLLFDKNAGSGIWLVHSVPKFPQADKYVYPETATKFGQQFLCLTLDVQTLAQLGTVLFYNHPDVYSFRLPEWAKEISPDLENVLLNKKYNKDPDNTNLQQPLVVMGAENTKVDVFAKTHLLNDDLWAAVVAPVYGPLEVETWRSDQVHLIPTDCNSTTPVYDGQQLKVGNSAQFKYTKDHSKYARTLDETRDKVVCIGDINRMSSQYVRGGGTVCIFDDELWKAYDTIKEIPSCDVE</sequence>
<evidence type="ECO:0000256" key="2">
    <source>
        <dbReference type="ARBA" id="ARBA00022801"/>
    </source>
</evidence>
<name>A0AAV5THZ4_9BILA</name>
<protein>
    <recommendedName>
        <fullName evidence="6">Plancitoxin-1</fullName>
    </recommendedName>
</protein>
<keyword evidence="2" id="KW-0378">Hydrolase</keyword>
<evidence type="ECO:0000313" key="5">
    <source>
        <dbReference type="Proteomes" id="UP001432027"/>
    </source>
</evidence>
<dbReference type="EMBL" id="BTSX01000004">
    <property type="protein sequence ID" value="GMS93950.1"/>
    <property type="molecule type" value="Genomic_DNA"/>
</dbReference>
<feature type="signal peptide" evidence="3">
    <location>
        <begin position="1"/>
        <end position="16"/>
    </location>
</feature>
<comment type="similarity">
    <text evidence="1">Belongs to the DNase II family.</text>
</comment>
<dbReference type="AlphaFoldDB" id="A0AAV5THZ4"/>
<dbReference type="InterPro" id="IPR004947">
    <property type="entry name" value="DNase_II"/>
</dbReference>
<proteinExistence type="inferred from homology"/>
<gene>
    <name evidence="4" type="ORF">PENTCL1PPCAC_16125</name>
</gene>
<dbReference type="PANTHER" id="PTHR10858:SF31">
    <property type="entry name" value="DEOXYRIBONUCLEASE-2"/>
    <property type="match status" value="1"/>
</dbReference>
<reference evidence="4" key="1">
    <citation type="submission" date="2023-10" db="EMBL/GenBank/DDBJ databases">
        <title>Genome assembly of Pristionchus species.</title>
        <authorList>
            <person name="Yoshida K."/>
            <person name="Sommer R.J."/>
        </authorList>
    </citation>
    <scope>NUCLEOTIDE SEQUENCE</scope>
    <source>
        <strain evidence="4">RS0144</strain>
    </source>
</reference>